<accession>S7J396</accession>
<dbReference type="PATRIC" id="fig|1238237.3.peg.548"/>
<gene>
    <name evidence="1" type="ORF">CP10139811_0428</name>
</gene>
<reference evidence="1 2" key="1">
    <citation type="submission" date="2013-04" db="EMBL/GenBank/DDBJ databases">
        <title>Genome sequence of Chlamydia psittaci 10-1398/11.</title>
        <authorList>
            <person name="Huot-Creasy H."/>
            <person name="McCracken C.L."/>
            <person name="Humphries M."/>
            <person name="Sachse K."/>
            <person name="Laroucau K."/>
            <person name="Bavoil P."/>
            <person name="Myers G.S."/>
        </authorList>
    </citation>
    <scope>NUCLEOTIDE SEQUENCE [LARGE SCALE GENOMIC DNA]</scope>
    <source>
        <strain evidence="1 2">10_1398_11</strain>
    </source>
</reference>
<proteinExistence type="predicted"/>
<comment type="caution">
    <text evidence="1">The sequence shown here is derived from an EMBL/GenBank/DDBJ whole genome shotgun (WGS) entry which is preliminary data.</text>
</comment>
<dbReference type="Proteomes" id="UP000016200">
    <property type="component" value="Unassembled WGS sequence"/>
</dbReference>
<sequence length="63" mass="7282">MTKIQKMANSTLDILSKKFAWVKDFDPDILLWFISFNHFDVGMVSKFLENPGADSEMRNDAIN</sequence>
<organism evidence="1 2">
    <name type="scientific">Chlamydia ibidis</name>
    <dbReference type="NCBI Taxonomy" id="1405396"/>
    <lineage>
        <taxon>Bacteria</taxon>
        <taxon>Pseudomonadati</taxon>
        <taxon>Chlamydiota</taxon>
        <taxon>Chlamydiia</taxon>
        <taxon>Chlamydiales</taxon>
        <taxon>Chlamydiaceae</taxon>
        <taxon>Chlamydia/Chlamydophila group</taxon>
        <taxon>Chlamydia</taxon>
    </lineage>
</organism>
<protein>
    <submittedName>
        <fullName evidence="1">Uncharacterized protein</fullName>
    </submittedName>
</protein>
<evidence type="ECO:0000313" key="1">
    <source>
        <dbReference type="EMBL" id="EPP34683.1"/>
    </source>
</evidence>
<dbReference type="AlphaFoldDB" id="S7J396"/>
<dbReference type="EMBL" id="ATNB01000159">
    <property type="protein sequence ID" value="EPP34683.1"/>
    <property type="molecule type" value="Genomic_DNA"/>
</dbReference>
<evidence type="ECO:0000313" key="2">
    <source>
        <dbReference type="Proteomes" id="UP000016200"/>
    </source>
</evidence>
<dbReference type="HOGENOM" id="CLU_2877627_0_0_0"/>
<name>S7J396_9CHLA</name>